<reference evidence="10 13" key="2">
    <citation type="submission" date="2018-03" db="EMBL/GenBank/DDBJ databases">
        <title>Genomic Encyclopedia of Archaeal and Bacterial Type Strains, Phase II (KMG-II): from individual species to whole genera.</title>
        <authorList>
            <person name="Goeker M."/>
        </authorList>
    </citation>
    <scope>NUCLEOTIDE SEQUENCE [LARGE SCALE GENOMIC DNA]</scope>
    <source>
        <strain evidence="10 13">DSM 29956</strain>
    </source>
</reference>
<keyword evidence="6 8" id="KW-1133">Transmembrane helix</keyword>
<evidence type="ECO:0000259" key="9">
    <source>
        <dbReference type="Pfam" id="PF01061"/>
    </source>
</evidence>
<reference evidence="11 12" key="1">
    <citation type="submission" date="2017-03" db="EMBL/GenBank/DDBJ databases">
        <authorList>
            <person name="Afonso C.L."/>
            <person name="Miller P.J."/>
            <person name="Scott M.A."/>
            <person name="Spackman E."/>
            <person name="Goraichik I."/>
            <person name="Dimitrov K.M."/>
            <person name="Suarez D.L."/>
            <person name="Swayne D.E."/>
        </authorList>
    </citation>
    <scope>NUCLEOTIDE SEQUENCE [LARGE SCALE GENOMIC DNA]</scope>
    <source>
        <strain evidence="11 12">CECT 8367</strain>
    </source>
</reference>
<protein>
    <submittedName>
        <fullName evidence="11">ABC-2 type transporter</fullName>
    </submittedName>
    <submittedName>
        <fullName evidence="10">ABC-type polysaccharide/polyol phosphate export permease</fullName>
    </submittedName>
</protein>
<evidence type="ECO:0000313" key="11">
    <source>
        <dbReference type="EMBL" id="SLN26617.1"/>
    </source>
</evidence>
<organism evidence="11 12">
    <name type="scientific">Limimaricola soesokkakensis</name>
    <dbReference type="NCBI Taxonomy" id="1343159"/>
    <lineage>
        <taxon>Bacteria</taxon>
        <taxon>Pseudomonadati</taxon>
        <taxon>Pseudomonadota</taxon>
        <taxon>Alphaproteobacteria</taxon>
        <taxon>Rhodobacterales</taxon>
        <taxon>Paracoccaceae</taxon>
        <taxon>Limimaricola</taxon>
    </lineage>
</organism>
<keyword evidence="7 8" id="KW-0472">Membrane</keyword>
<dbReference type="Pfam" id="PF01061">
    <property type="entry name" value="ABC2_membrane"/>
    <property type="match status" value="1"/>
</dbReference>
<keyword evidence="5 8" id="KW-0812">Transmembrane</keyword>
<dbReference type="GO" id="GO:0140359">
    <property type="term" value="F:ABC-type transporter activity"/>
    <property type="evidence" value="ECO:0007669"/>
    <property type="project" value="InterPro"/>
</dbReference>
<dbReference type="Proteomes" id="UP000193495">
    <property type="component" value="Unassembled WGS sequence"/>
</dbReference>
<sequence length="295" mass="32216">MMSCLRIGKKFVAGPPAAKRGQMFESERPRGTGRRAAGLAELIYHSTVREVRRSHRNALAGLLLNIAQAVIFVLAFYLMFTLIGARGAGLRGDFLLYLMSGIFLFLTHTKAVTAVVKADGPASSMMKHAPLNTAVTISAAALGALYIQLLSLLVILFFYHVLVTPVEIDDPVGAMGMLLVAWFSGVGVGMIFMAIKPWLPEFTQIGVSVYARTNMIASGKMFVANTLPGYLLPVFDWNPLFHAIDQARGHIFLNYTPHFTSALYPLWVGLALVAIGMMAEFFTRKRASASWSAGR</sequence>
<feature type="domain" description="ABC-2 type transporter transmembrane" evidence="9">
    <location>
        <begin position="43"/>
        <end position="250"/>
    </location>
</feature>
<dbReference type="PANTHER" id="PTHR30413:SF8">
    <property type="entry name" value="TRANSPORT PERMEASE PROTEIN"/>
    <property type="match status" value="1"/>
</dbReference>
<dbReference type="AlphaFoldDB" id="A0A1X6YPC9"/>
<evidence type="ECO:0000313" key="12">
    <source>
        <dbReference type="Proteomes" id="UP000193495"/>
    </source>
</evidence>
<keyword evidence="13" id="KW-1185">Reference proteome</keyword>
<keyword evidence="3" id="KW-0813">Transport</keyword>
<feature type="transmembrane region" description="Helical" evidence="8">
    <location>
        <begin position="59"/>
        <end position="83"/>
    </location>
</feature>
<feature type="transmembrane region" description="Helical" evidence="8">
    <location>
        <begin position="262"/>
        <end position="282"/>
    </location>
</feature>
<evidence type="ECO:0000256" key="4">
    <source>
        <dbReference type="ARBA" id="ARBA00022475"/>
    </source>
</evidence>
<evidence type="ECO:0000256" key="6">
    <source>
        <dbReference type="ARBA" id="ARBA00022989"/>
    </source>
</evidence>
<comment type="similarity">
    <text evidence="2">Belongs to the ABC-2 integral membrane protein family.</text>
</comment>
<evidence type="ECO:0000256" key="8">
    <source>
        <dbReference type="SAM" id="Phobius"/>
    </source>
</evidence>
<gene>
    <name evidence="10" type="ORF">CLV79_101167</name>
    <name evidence="11" type="ORF">LOS8367_00919</name>
</gene>
<proteinExistence type="inferred from homology"/>
<dbReference type="PANTHER" id="PTHR30413">
    <property type="entry name" value="INNER MEMBRANE TRANSPORT PERMEASE"/>
    <property type="match status" value="1"/>
</dbReference>
<evidence type="ECO:0000256" key="1">
    <source>
        <dbReference type="ARBA" id="ARBA00004429"/>
    </source>
</evidence>
<evidence type="ECO:0000256" key="2">
    <source>
        <dbReference type="ARBA" id="ARBA00007783"/>
    </source>
</evidence>
<evidence type="ECO:0000256" key="3">
    <source>
        <dbReference type="ARBA" id="ARBA00022448"/>
    </source>
</evidence>
<dbReference type="EMBL" id="FWFY01000002">
    <property type="protein sequence ID" value="SLN26617.1"/>
    <property type="molecule type" value="Genomic_DNA"/>
</dbReference>
<dbReference type="InterPro" id="IPR013525">
    <property type="entry name" value="ABC2_TM"/>
</dbReference>
<keyword evidence="4" id="KW-1003">Cell membrane</keyword>
<accession>A0A1X6YPC9</accession>
<feature type="transmembrane region" description="Helical" evidence="8">
    <location>
        <begin position="216"/>
        <end position="235"/>
    </location>
</feature>
<comment type="subcellular location">
    <subcellularLocation>
        <location evidence="1">Cell inner membrane</location>
        <topology evidence="1">Multi-pass membrane protein</topology>
    </subcellularLocation>
</comment>
<evidence type="ECO:0000256" key="7">
    <source>
        <dbReference type="ARBA" id="ARBA00023136"/>
    </source>
</evidence>
<dbReference type="GO" id="GO:0015920">
    <property type="term" value="P:lipopolysaccharide transport"/>
    <property type="evidence" value="ECO:0007669"/>
    <property type="project" value="TreeGrafter"/>
</dbReference>
<dbReference type="GO" id="GO:0005886">
    <property type="term" value="C:plasma membrane"/>
    <property type="evidence" value="ECO:0007669"/>
    <property type="project" value="UniProtKB-SubCell"/>
</dbReference>
<feature type="transmembrane region" description="Helical" evidence="8">
    <location>
        <begin position="174"/>
        <end position="195"/>
    </location>
</feature>
<evidence type="ECO:0000256" key="5">
    <source>
        <dbReference type="ARBA" id="ARBA00022692"/>
    </source>
</evidence>
<dbReference type="Proteomes" id="UP000240624">
    <property type="component" value="Unassembled WGS sequence"/>
</dbReference>
<feature type="transmembrane region" description="Helical" evidence="8">
    <location>
        <begin position="95"/>
        <end position="116"/>
    </location>
</feature>
<dbReference type="EMBL" id="PYGB01000001">
    <property type="protein sequence ID" value="PSK88331.1"/>
    <property type="molecule type" value="Genomic_DNA"/>
</dbReference>
<evidence type="ECO:0000313" key="10">
    <source>
        <dbReference type="EMBL" id="PSK88331.1"/>
    </source>
</evidence>
<name>A0A1X6YPC9_9RHOB</name>
<feature type="transmembrane region" description="Helical" evidence="8">
    <location>
        <begin position="137"/>
        <end position="162"/>
    </location>
</feature>
<evidence type="ECO:0000313" key="13">
    <source>
        <dbReference type="Proteomes" id="UP000240624"/>
    </source>
</evidence>